<name>A0AAD8BXJ7_BIOPF</name>
<reference evidence="5" key="2">
    <citation type="submission" date="2023-04" db="EMBL/GenBank/DDBJ databases">
        <authorList>
            <person name="Bu L."/>
            <person name="Lu L."/>
            <person name="Laidemitt M.R."/>
            <person name="Zhang S.M."/>
            <person name="Mutuku M."/>
            <person name="Mkoji G."/>
            <person name="Steinauer M."/>
            <person name="Loker E.S."/>
        </authorList>
    </citation>
    <scope>NUCLEOTIDE SEQUENCE</scope>
    <source>
        <strain evidence="5">KasaAsao</strain>
        <tissue evidence="5">Whole Snail</tissue>
    </source>
</reference>
<feature type="domain" description="Peptidase S1" evidence="4">
    <location>
        <begin position="109"/>
        <end position="350"/>
    </location>
</feature>
<evidence type="ECO:0000256" key="2">
    <source>
        <dbReference type="ARBA" id="ARBA00024195"/>
    </source>
</evidence>
<evidence type="ECO:0000313" key="6">
    <source>
        <dbReference type="Proteomes" id="UP001233172"/>
    </source>
</evidence>
<keyword evidence="6" id="KW-1185">Reference proteome</keyword>
<dbReference type="SUPFAM" id="SSF50494">
    <property type="entry name" value="Trypsin-like serine proteases"/>
    <property type="match status" value="1"/>
</dbReference>
<organism evidence="5 6">
    <name type="scientific">Biomphalaria pfeifferi</name>
    <name type="common">Bloodfluke planorb</name>
    <name type="synonym">Freshwater snail</name>
    <dbReference type="NCBI Taxonomy" id="112525"/>
    <lineage>
        <taxon>Eukaryota</taxon>
        <taxon>Metazoa</taxon>
        <taxon>Spiralia</taxon>
        <taxon>Lophotrochozoa</taxon>
        <taxon>Mollusca</taxon>
        <taxon>Gastropoda</taxon>
        <taxon>Heterobranchia</taxon>
        <taxon>Euthyneura</taxon>
        <taxon>Panpulmonata</taxon>
        <taxon>Hygrophila</taxon>
        <taxon>Lymnaeoidea</taxon>
        <taxon>Planorbidae</taxon>
        <taxon>Biomphalaria</taxon>
    </lineage>
</organism>
<comment type="caution">
    <text evidence="5">The sequence shown here is derived from an EMBL/GenBank/DDBJ whole genome shotgun (WGS) entry which is preliminary data.</text>
</comment>
<evidence type="ECO:0000313" key="5">
    <source>
        <dbReference type="EMBL" id="KAK0062711.1"/>
    </source>
</evidence>
<dbReference type="AlphaFoldDB" id="A0AAD8BXJ7"/>
<gene>
    <name evidence="5" type="ORF">Bpfe_007916</name>
</gene>
<evidence type="ECO:0000256" key="3">
    <source>
        <dbReference type="SAM" id="SignalP"/>
    </source>
</evidence>
<dbReference type="PANTHER" id="PTHR24256">
    <property type="entry name" value="TRYPTASE-RELATED"/>
    <property type="match status" value="1"/>
</dbReference>
<dbReference type="Gene3D" id="2.40.10.10">
    <property type="entry name" value="Trypsin-like serine proteases"/>
    <property type="match status" value="1"/>
</dbReference>
<dbReference type="InterPro" id="IPR051487">
    <property type="entry name" value="Ser/Thr_Proteases_Immune/Dev"/>
</dbReference>
<dbReference type="PROSITE" id="PS50240">
    <property type="entry name" value="TRYPSIN_DOM"/>
    <property type="match status" value="1"/>
</dbReference>
<feature type="chain" id="PRO_5042207774" evidence="3">
    <location>
        <begin position="24"/>
        <end position="350"/>
    </location>
</feature>
<accession>A0AAD8BXJ7</accession>
<keyword evidence="1" id="KW-1015">Disulfide bond</keyword>
<dbReference type="InterPro" id="IPR009003">
    <property type="entry name" value="Peptidase_S1_PA"/>
</dbReference>
<protein>
    <submittedName>
        <fullName evidence="5">Cell wall protein DAN4</fullName>
    </submittedName>
</protein>
<keyword evidence="3" id="KW-0732">Signal</keyword>
<evidence type="ECO:0000259" key="4">
    <source>
        <dbReference type="PROSITE" id="PS50240"/>
    </source>
</evidence>
<dbReference type="InterPro" id="IPR043504">
    <property type="entry name" value="Peptidase_S1_PA_chymotrypsin"/>
</dbReference>
<reference evidence="5" key="1">
    <citation type="journal article" date="2023" name="PLoS Negl. Trop. Dis.">
        <title>A genome sequence for Biomphalaria pfeifferi, the major vector snail for the human-infecting parasite Schistosoma mansoni.</title>
        <authorList>
            <person name="Bu L."/>
            <person name="Lu L."/>
            <person name="Laidemitt M.R."/>
            <person name="Zhang S.M."/>
            <person name="Mutuku M."/>
            <person name="Mkoji G."/>
            <person name="Steinauer M."/>
            <person name="Loker E.S."/>
        </authorList>
    </citation>
    <scope>NUCLEOTIDE SEQUENCE</scope>
    <source>
        <strain evidence="5">KasaAsao</strain>
    </source>
</reference>
<dbReference type="EMBL" id="JASAOG010000024">
    <property type="protein sequence ID" value="KAK0062711.1"/>
    <property type="molecule type" value="Genomic_DNA"/>
</dbReference>
<dbReference type="GO" id="GO:0004252">
    <property type="term" value="F:serine-type endopeptidase activity"/>
    <property type="evidence" value="ECO:0007669"/>
    <property type="project" value="InterPro"/>
</dbReference>
<dbReference type="GO" id="GO:0006508">
    <property type="term" value="P:proteolysis"/>
    <property type="evidence" value="ECO:0007669"/>
    <property type="project" value="InterPro"/>
</dbReference>
<dbReference type="InterPro" id="IPR001254">
    <property type="entry name" value="Trypsin_dom"/>
</dbReference>
<proteinExistence type="inferred from homology"/>
<dbReference type="Proteomes" id="UP001233172">
    <property type="component" value="Unassembled WGS sequence"/>
</dbReference>
<sequence length="350" mass="37403">MKRDVQILLTVLTCSLLSQVCYTTICGKFQVTGPCATITTTTTPAADLGADSDYCQLACSQGADDVFSSLCDCATTTPATTMTTTTPRPESCYYTRNRPAKLQTVNKRMYSAKPIAKNCEYPGVVGIYNATNSKVLCMGILLEENVIAIDSFCFKLVNSTKCVAAIEVYQKPSDLTTLPTVVASSALLLDPTKANNKIYTITLSKAVVFNDGCVQPVCVPNANLPMADIDLNDCRLVGYGDINDTIGTTSSVLLEVKVVVNSSSIASGNLIYSRVDGISSRTGPCFSDQGAPLICNHLVTGEWVTIGLVTTIGFKCSIGSFTAPVIVSLLKESTNNQLYNGLQKFKYTPV</sequence>
<feature type="signal peptide" evidence="3">
    <location>
        <begin position="1"/>
        <end position="23"/>
    </location>
</feature>
<comment type="similarity">
    <text evidence="2">Belongs to the peptidase S1 family. CLIP subfamily.</text>
</comment>
<evidence type="ECO:0000256" key="1">
    <source>
        <dbReference type="ARBA" id="ARBA00023157"/>
    </source>
</evidence>